<dbReference type="CDD" id="cd07389">
    <property type="entry name" value="MPP_PhoD"/>
    <property type="match status" value="1"/>
</dbReference>
<feature type="domain" description="Phospholipase D N-terminal" evidence="3">
    <location>
        <begin position="45"/>
        <end position="144"/>
    </location>
</feature>
<dbReference type="EC" id="3.1.3.1" evidence="4"/>
<keyword evidence="1" id="KW-0732">Signal</keyword>
<dbReference type="InterPro" id="IPR029052">
    <property type="entry name" value="Metallo-depent_PP-like"/>
</dbReference>
<gene>
    <name evidence="4" type="ORF">HNR30_000733</name>
</gene>
<feature type="domain" description="PhoD-like phosphatase metallophosphatase" evidence="2">
    <location>
        <begin position="157"/>
        <end position="491"/>
    </location>
</feature>
<dbReference type="InterPro" id="IPR006311">
    <property type="entry name" value="TAT_signal"/>
</dbReference>
<dbReference type="Pfam" id="PF16655">
    <property type="entry name" value="PhoD_N"/>
    <property type="match status" value="1"/>
</dbReference>
<dbReference type="InterPro" id="IPR038607">
    <property type="entry name" value="PhoD-like_sf"/>
</dbReference>
<feature type="chain" id="PRO_5038909491" evidence="1">
    <location>
        <begin position="33"/>
        <end position="527"/>
    </location>
</feature>
<protein>
    <submittedName>
        <fullName evidence="4">Alkaline phosphatase D</fullName>
        <ecNumber evidence="4">3.1.3.1</ecNumber>
    </submittedName>
</protein>
<dbReference type="InterPro" id="IPR032093">
    <property type="entry name" value="PhoD_N"/>
</dbReference>
<evidence type="ECO:0000259" key="2">
    <source>
        <dbReference type="Pfam" id="PF09423"/>
    </source>
</evidence>
<dbReference type="RefSeq" id="WP_181608195.1">
    <property type="nucleotide sequence ID" value="NZ_BAABAM010000001.1"/>
</dbReference>
<organism evidence="4 5">
    <name type="scientific">Nonomuraea soli</name>
    <dbReference type="NCBI Taxonomy" id="1032476"/>
    <lineage>
        <taxon>Bacteria</taxon>
        <taxon>Bacillati</taxon>
        <taxon>Actinomycetota</taxon>
        <taxon>Actinomycetes</taxon>
        <taxon>Streptosporangiales</taxon>
        <taxon>Streptosporangiaceae</taxon>
        <taxon>Nonomuraea</taxon>
    </lineage>
</organism>
<dbReference type="PANTHER" id="PTHR43606:SF2">
    <property type="entry name" value="ALKALINE PHOSPHATASE FAMILY PROTEIN (AFU_ORTHOLOGUE AFUA_5G03860)"/>
    <property type="match status" value="1"/>
</dbReference>
<dbReference type="InterPro" id="IPR052900">
    <property type="entry name" value="Phospholipid_Metab_Enz"/>
</dbReference>
<dbReference type="SUPFAM" id="SSF56300">
    <property type="entry name" value="Metallo-dependent phosphatases"/>
    <property type="match status" value="1"/>
</dbReference>
<dbReference type="Gene3D" id="3.60.21.70">
    <property type="entry name" value="PhoD-like phosphatase"/>
    <property type="match status" value="1"/>
</dbReference>
<evidence type="ECO:0000313" key="4">
    <source>
        <dbReference type="EMBL" id="MBA2889398.1"/>
    </source>
</evidence>
<dbReference type="PANTHER" id="PTHR43606">
    <property type="entry name" value="PHOSPHATASE, PUTATIVE (AFU_ORTHOLOGUE AFUA_6G08710)-RELATED"/>
    <property type="match status" value="1"/>
</dbReference>
<keyword evidence="5" id="KW-1185">Reference proteome</keyword>
<dbReference type="Pfam" id="PF09423">
    <property type="entry name" value="PhoD"/>
    <property type="match status" value="1"/>
</dbReference>
<keyword evidence="4" id="KW-0378">Hydrolase</keyword>
<feature type="signal peptide" evidence="1">
    <location>
        <begin position="1"/>
        <end position="32"/>
    </location>
</feature>
<reference evidence="4 5" key="1">
    <citation type="submission" date="2020-07" db="EMBL/GenBank/DDBJ databases">
        <title>Genomic Encyclopedia of Type Strains, Phase IV (KMG-IV): sequencing the most valuable type-strain genomes for metagenomic binning, comparative biology and taxonomic classification.</title>
        <authorList>
            <person name="Goeker M."/>
        </authorList>
    </citation>
    <scope>NUCLEOTIDE SEQUENCE [LARGE SCALE GENOMIC DNA]</scope>
    <source>
        <strain evidence="4 5">DSM 45533</strain>
    </source>
</reference>
<name>A0A7W0CDY1_9ACTN</name>
<evidence type="ECO:0000313" key="5">
    <source>
        <dbReference type="Proteomes" id="UP000530928"/>
    </source>
</evidence>
<comment type="caution">
    <text evidence="4">The sequence shown here is derived from an EMBL/GenBank/DDBJ whole genome shotgun (WGS) entry which is preliminary data.</text>
</comment>
<dbReference type="GO" id="GO:0004035">
    <property type="term" value="F:alkaline phosphatase activity"/>
    <property type="evidence" value="ECO:0007669"/>
    <property type="project" value="UniProtKB-EC"/>
</dbReference>
<dbReference type="InterPro" id="IPR018946">
    <property type="entry name" value="PhoD-like_MPP"/>
</dbReference>
<sequence>MSGNIARRRFLGYSAAGAAAVMLGTGAWSTNAARAAVFASTPFTLGVASGDPSPDGAVLWTRLAPDPLAADGLGGVSGTAPIAVEYEVAEDSAFTAVVQRGTVHATRELGWSVHPEVAGLRPWRLYWYRFRSGGHISQAGKFRTAPAPGTMPSQLRFAFASCASYEGGRYTAYYYLAREDIDLVVFLGDYIYEYGVTSTAHHYDIPLPSYMAAKCTDLTRFRLQYALHKLDPNLRNAHANAAWIMTYDDHEVEDGFAADLSRYGTDPAVFRRMRADAYQAMYENLPLRQTQVPSGPSIGIHRRLQYGLLADFTMLDTRQYRTDQPVCSTGCPERFDPNATMLGAAQRQWLMDGLTTSQARWKIVGNQLPMAETDRDDSAAKVVWTDPWDGYVAERNAILGQARTAGVKNLVVVTGDRHTNYVMDLETTYENTSGVKVGTEFVGTAISTMGDRDPAEMAAIAAKYMRANPHMKWCDMLHGYSRVTVTAAQLVNEFRTVPYIEVTGGGISTKATFVVQHGVPGAQVASV</sequence>
<dbReference type="Gene3D" id="2.60.40.380">
    <property type="entry name" value="Purple acid phosphatase-like, N-terminal"/>
    <property type="match status" value="1"/>
</dbReference>
<dbReference type="Proteomes" id="UP000530928">
    <property type="component" value="Unassembled WGS sequence"/>
</dbReference>
<evidence type="ECO:0000259" key="3">
    <source>
        <dbReference type="Pfam" id="PF16655"/>
    </source>
</evidence>
<evidence type="ECO:0000256" key="1">
    <source>
        <dbReference type="SAM" id="SignalP"/>
    </source>
</evidence>
<dbReference type="AlphaFoldDB" id="A0A7W0CDY1"/>
<proteinExistence type="predicted"/>
<accession>A0A7W0CDY1</accession>
<dbReference type="PROSITE" id="PS51318">
    <property type="entry name" value="TAT"/>
    <property type="match status" value="1"/>
</dbReference>
<dbReference type="EMBL" id="JACDUR010000001">
    <property type="protein sequence ID" value="MBA2889398.1"/>
    <property type="molecule type" value="Genomic_DNA"/>
</dbReference>